<evidence type="ECO:0000256" key="1">
    <source>
        <dbReference type="ARBA" id="ARBA00004123"/>
    </source>
</evidence>
<evidence type="ECO:0000256" key="8">
    <source>
        <dbReference type="ARBA" id="ARBA00022737"/>
    </source>
</evidence>
<evidence type="ECO:0000313" key="19">
    <source>
        <dbReference type="Proteomes" id="UP000232323"/>
    </source>
</evidence>
<feature type="domain" description="U-box" evidence="17">
    <location>
        <begin position="1"/>
        <end position="70"/>
    </location>
</feature>
<evidence type="ECO:0000256" key="15">
    <source>
        <dbReference type="RuleBase" id="RU367101"/>
    </source>
</evidence>
<evidence type="ECO:0000256" key="2">
    <source>
        <dbReference type="ARBA" id="ARBA00004906"/>
    </source>
</evidence>
<keyword evidence="6 15" id="KW-0808">Transferase</keyword>
<evidence type="ECO:0000256" key="10">
    <source>
        <dbReference type="ARBA" id="ARBA00022786"/>
    </source>
</evidence>
<dbReference type="InterPro" id="IPR003613">
    <property type="entry name" value="Ubox_domain"/>
</dbReference>
<dbReference type="PROSITE" id="PS50082">
    <property type="entry name" value="WD_REPEATS_2"/>
    <property type="match status" value="4"/>
</dbReference>
<dbReference type="EC" id="2.3.2.27" evidence="15"/>
<dbReference type="AlphaFoldDB" id="A0A250X018"/>
<dbReference type="PROSITE" id="PS50294">
    <property type="entry name" value="WD_REPEATS_REGION"/>
    <property type="match status" value="1"/>
</dbReference>
<comment type="catalytic activity">
    <reaction evidence="15">
        <text>S-ubiquitinyl-[E2 ubiquitin-conjugating enzyme]-L-cysteine + [acceptor protein]-L-lysine = [E2 ubiquitin-conjugating enzyme]-L-cysteine + N(6)-ubiquitinyl-[acceptor protein]-L-lysine.</text>
        <dbReference type="EC" id="2.3.2.27"/>
    </reaction>
</comment>
<dbReference type="GO" id="GO:0071006">
    <property type="term" value="C:U2-type catalytic step 1 spliceosome"/>
    <property type="evidence" value="ECO:0007669"/>
    <property type="project" value="TreeGrafter"/>
</dbReference>
<dbReference type="UniPathway" id="UPA00143"/>
<evidence type="ECO:0000256" key="3">
    <source>
        <dbReference type="ARBA" id="ARBA00006388"/>
    </source>
</evidence>
<dbReference type="InterPro" id="IPR038959">
    <property type="entry name" value="Prp19"/>
</dbReference>
<dbReference type="SUPFAM" id="SSF57850">
    <property type="entry name" value="RING/U-box"/>
    <property type="match status" value="1"/>
</dbReference>
<dbReference type="InterPro" id="IPR055340">
    <property type="entry name" value="RING-Ubox_PRP19"/>
</dbReference>
<dbReference type="GO" id="GO:0006281">
    <property type="term" value="P:DNA repair"/>
    <property type="evidence" value="ECO:0007669"/>
    <property type="project" value="UniProtKB-KW"/>
</dbReference>
<comment type="similarity">
    <text evidence="3 15">Belongs to the WD repeat PRP19 family.</text>
</comment>
<dbReference type="Pfam" id="PF08606">
    <property type="entry name" value="Prp19"/>
    <property type="match status" value="1"/>
</dbReference>
<evidence type="ECO:0000256" key="6">
    <source>
        <dbReference type="ARBA" id="ARBA00022679"/>
    </source>
</evidence>
<comment type="caution">
    <text evidence="18">The sequence shown here is derived from an EMBL/GenBank/DDBJ whole genome shotgun (WGS) entry which is preliminary data.</text>
</comment>
<dbReference type="InterPro" id="IPR001680">
    <property type="entry name" value="WD40_rpt"/>
</dbReference>
<keyword evidence="8" id="KW-0677">Repeat</keyword>
<organism evidence="18 19">
    <name type="scientific">Chlamydomonas eustigma</name>
    <dbReference type="NCBI Taxonomy" id="1157962"/>
    <lineage>
        <taxon>Eukaryota</taxon>
        <taxon>Viridiplantae</taxon>
        <taxon>Chlorophyta</taxon>
        <taxon>core chlorophytes</taxon>
        <taxon>Chlorophyceae</taxon>
        <taxon>CS clade</taxon>
        <taxon>Chlamydomonadales</taxon>
        <taxon>Chlamydomonadaceae</taxon>
        <taxon>Chlamydomonas</taxon>
    </lineage>
</organism>
<dbReference type="GO" id="GO:0070534">
    <property type="term" value="P:protein K63-linked ubiquitination"/>
    <property type="evidence" value="ECO:0007669"/>
    <property type="project" value="UniProtKB-UniRule"/>
</dbReference>
<feature type="region of interest" description="Disordered" evidence="16">
    <location>
        <begin position="138"/>
        <end position="168"/>
    </location>
</feature>
<dbReference type="Gene3D" id="3.30.40.10">
    <property type="entry name" value="Zinc/RING finger domain, C3HC4 (zinc finger)"/>
    <property type="match status" value="1"/>
</dbReference>
<sequence length="514" mass="55845">MFCSISGVVPEQPVVSTKSGHLFEKKLVEKFVKETGKCPVTNELMSLDDLMPLKANKTVKPRPSPATSIPGLLGLFHDEWDALMLETHSLRQSLHNVRQELSHALYLHDASTRVIARLIRERDEARSSLQNVKATLAAESDQAAKRGSDAAAIEDTDGDAKKQKKASLPESVIEELQAVNSTLSKGRKKRAISDSLATTEDLQHSSVIGSHPLHQTTQGGIVALDINPESAHVLATAGLDSSVQIFDHVQTRILGSLQGHSKRLTSVAYATSTVLLSSSADKTTRIWSEQSPGSFTCAATLTDHTAEVVGVTVHPSRKFFVTGSSDATWCFYDLEKAECLRQVASEDASEAYTALQFHPDGLILGTGTDKALIRIWEVKQQKNVATFEGHIKPVKALAFSENGFHLASVSEDCVKLWDLRKLKNFKTLEPYDGSAPCNAVAFDYSGNYLAVGGQDARIYGVKQDFEVVKTYQDLPKKGVTALRFGPDAKTLFVGSADHNLRIIGAAGSTTSMQE</sequence>
<dbReference type="InterPro" id="IPR015943">
    <property type="entry name" value="WD40/YVTN_repeat-like_dom_sf"/>
</dbReference>
<dbReference type="Pfam" id="PF24814">
    <property type="entry name" value="WD40_Prp19"/>
    <property type="match status" value="1"/>
</dbReference>
<evidence type="ECO:0000256" key="14">
    <source>
        <dbReference type="PROSITE-ProRule" id="PRU00221"/>
    </source>
</evidence>
<dbReference type="Gene3D" id="2.130.10.10">
    <property type="entry name" value="YVTN repeat-like/Quinoprotein amine dehydrogenase"/>
    <property type="match status" value="1"/>
</dbReference>
<keyword evidence="9 15" id="KW-0227">DNA damage</keyword>
<proteinExistence type="inferred from homology"/>
<dbReference type="SUPFAM" id="SSF50978">
    <property type="entry name" value="WD40 repeat-like"/>
    <property type="match status" value="1"/>
</dbReference>
<gene>
    <name evidence="18" type="ORF">CEUSTIGMA_g3840.t1</name>
</gene>
<comment type="subunit">
    <text evidence="15">Homotetramer.</text>
</comment>
<keyword evidence="13 15" id="KW-0539">Nucleus</keyword>
<dbReference type="InterPro" id="IPR036322">
    <property type="entry name" value="WD40_repeat_dom_sf"/>
</dbReference>
<feature type="repeat" description="WD" evidence="14">
    <location>
        <begin position="301"/>
        <end position="342"/>
    </location>
</feature>
<evidence type="ECO:0000256" key="12">
    <source>
        <dbReference type="ARBA" id="ARBA00023204"/>
    </source>
</evidence>
<evidence type="ECO:0000256" key="11">
    <source>
        <dbReference type="ARBA" id="ARBA00023187"/>
    </source>
</evidence>
<evidence type="ECO:0000259" key="17">
    <source>
        <dbReference type="PROSITE" id="PS51698"/>
    </source>
</evidence>
<dbReference type="STRING" id="1157962.A0A250X018"/>
<dbReference type="PROSITE" id="PS51698">
    <property type="entry name" value="U_BOX"/>
    <property type="match status" value="1"/>
</dbReference>
<evidence type="ECO:0000256" key="9">
    <source>
        <dbReference type="ARBA" id="ARBA00022763"/>
    </source>
</evidence>
<keyword evidence="12 15" id="KW-0234">DNA repair</keyword>
<dbReference type="GO" id="GO:0061630">
    <property type="term" value="F:ubiquitin protein ligase activity"/>
    <property type="evidence" value="ECO:0007669"/>
    <property type="project" value="UniProtKB-UniRule"/>
</dbReference>
<dbReference type="SMART" id="SM00504">
    <property type="entry name" value="Ubox"/>
    <property type="match status" value="1"/>
</dbReference>
<dbReference type="GO" id="GO:0000398">
    <property type="term" value="P:mRNA splicing, via spliceosome"/>
    <property type="evidence" value="ECO:0007669"/>
    <property type="project" value="InterPro"/>
</dbReference>
<dbReference type="InterPro" id="IPR013915">
    <property type="entry name" value="Prp19_cc"/>
</dbReference>
<evidence type="ECO:0000256" key="16">
    <source>
        <dbReference type="SAM" id="MobiDB-lite"/>
    </source>
</evidence>
<keyword evidence="5 15" id="KW-0507">mRNA processing</keyword>
<comment type="function">
    <text evidence="15">Ubiquitin-protein ligase which is mainly involved pre-mRNA splicing and DNA repair. Required for pre-mRNA splicing as component of the spliceosome.</text>
</comment>
<evidence type="ECO:0000256" key="5">
    <source>
        <dbReference type="ARBA" id="ARBA00022664"/>
    </source>
</evidence>
<accession>A0A250X018</accession>
<comment type="pathway">
    <text evidence="2 15">Protein modification; protein ubiquitination.</text>
</comment>
<dbReference type="PANTHER" id="PTHR43995">
    <property type="entry name" value="PRE-MRNA-PROCESSING FACTOR 19"/>
    <property type="match status" value="1"/>
</dbReference>
<feature type="repeat" description="WD" evidence="14">
    <location>
        <begin position="387"/>
        <end position="427"/>
    </location>
</feature>
<keyword evidence="11 15" id="KW-0508">mRNA splicing</keyword>
<dbReference type="GO" id="GO:0000974">
    <property type="term" value="C:Prp19 complex"/>
    <property type="evidence" value="ECO:0007669"/>
    <property type="project" value="UniProtKB-UniRule"/>
</dbReference>
<dbReference type="CDD" id="cd00200">
    <property type="entry name" value="WD40"/>
    <property type="match status" value="1"/>
</dbReference>
<keyword evidence="10 15" id="KW-0833">Ubl conjugation pathway</keyword>
<dbReference type="Proteomes" id="UP000232323">
    <property type="component" value="Unassembled WGS sequence"/>
</dbReference>
<keyword evidence="7 15" id="KW-0747">Spliceosome</keyword>
<dbReference type="PANTHER" id="PTHR43995:SF1">
    <property type="entry name" value="PRE-MRNA-PROCESSING FACTOR 19"/>
    <property type="match status" value="1"/>
</dbReference>
<comment type="subcellular location">
    <subcellularLocation>
        <location evidence="1 15">Nucleus</location>
    </subcellularLocation>
</comment>
<keyword evidence="19" id="KW-1185">Reference proteome</keyword>
<evidence type="ECO:0000313" key="18">
    <source>
        <dbReference type="EMBL" id="GAX76395.1"/>
    </source>
</evidence>
<evidence type="ECO:0000256" key="7">
    <source>
        <dbReference type="ARBA" id="ARBA00022728"/>
    </source>
</evidence>
<dbReference type="GO" id="GO:0005737">
    <property type="term" value="C:cytoplasm"/>
    <property type="evidence" value="ECO:0007669"/>
    <property type="project" value="TreeGrafter"/>
</dbReference>
<dbReference type="OrthoDB" id="687049at2759"/>
<reference evidence="18 19" key="1">
    <citation type="submission" date="2017-08" db="EMBL/GenBank/DDBJ databases">
        <title>Acidophilic green algal genome provides insights into adaptation to an acidic environment.</title>
        <authorList>
            <person name="Hirooka S."/>
            <person name="Hirose Y."/>
            <person name="Kanesaki Y."/>
            <person name="Higuchi S."/>
            <person name="Fujiwara T."/>
            <person name="Onuma R."/>
            <person name="Era A."/>
            <person name="Ohbayashi R."/>
            <person name="Uzuka A."/>
            <person name="Nozaki H."/>
            <person name="Yoshikawa H."/>
            <person name="Miyagishima S.Y."/>
        </authorList>
    </citation>
    <scope>NUCLEOTIDE SEQUENCE [LARGE SCALE GENOMIC DNA]</scope>
    <source>
        <strain evidence="18 19">NIES-2499</strain>
    </source>
</reference>
<evidence type="ECO:0000256" key="13">
    <source>
        <dbReference type="ARBA" id="ARBA00023242"/>
    </source>
</evidence>
<dbReference type="InterPro" id="IPR013083">
    <property type="entry name" value="Znf_RING/FYVE/PHD"/>
</dbReference>
<dbReference type="CDD" id="cd16656">
    <property type="entry name" value="RING-Ubox_PRP19"/>
    <property type="match status" value="1"/>
</dbReference>
<protein>
    <recommendedName>
        <fullName evidence="15">Pre-mRNA-processing factor 19</fullName>
        <ecNumber evidence="15">2.3.2.27</ecNumber>
    </recommendedName>
</protein>
<dbReference type="FunFam" id="3.30.40.10:FF:000027">
    <property type="entry name" value="Pre-mRNA-processing factor 19, putative"/>
    <property type="match status" value="1"/>
</dbReference>
<feature type="repeat" description="WD" evidence="14">
    <location>
        <begin position="345"/>
        <end position="386"/>
    </location>
</feature>
<feature type="repeat" description="WD" evidence="14">
    <location>
        <begin position="257"/>
        <end position="288"/>
    </location>
</feature>
<dbReference type="SMART" id="SM00320">
    <property type="entry name" value="WD40"/>
    <property type="match status" value="7"/>
</dbReference>
<name>A0A250X018_9CHLO</name>
<evidence type="ECO:0000256" key="4">
    <source>
        <dbReference type="ARBA" id="ARBA00022574"/>
    </source>
</evidence>
<dbReference type="EMBL" id="BEGY01000017">
    <property type="protein sequence ID" value="GAX76395.1"/>
    <property type="molecule type" value="Genomic_DNA"/>
</dbReference>
<keyword evidence="4 14" id="KW-0853">WD repeat</keyword>